<dbReference type="EMBL" id="GISG01247750">
    <property type="protein sequence ID" value="MBA4670507.1"/>
    <property type="molecule type" value="Transcribed_RNA"/>
</dbReference>
<evidence type="ECO:0000313" key="2">
    <source>
        <dbReference type="EMBL" id="MBA4670507.1"/>
    </source>
</evidence>
<dbReference type="GO" id="GO:0005743">
    <property type="term" value="C:mitochondrial inner membrane"/>
    <property type="evidence" value="ECO:0007669"/>
    <property type="project" value="InterPro"/>
</dbReference>
<keyword evidence="1" id="KW-1133">Transmembrane helix</keyword>
<accession>A0A7C9EQ69</accession>
<keyword evidence="1" id="KW-0812">Transmembrane</keyword>
<sequence length="144" mass="16773">MAETEIDDDYAYCPNWREAHYNMARLGPRYHPLDVFTKFDDHRKPLDKFIYGSGFGAVIGFTSAIITQYAAGKPVYSQIYRHATGILVGAIGGYLVVKFTLRRAALEQSRLMHYIQSRPEYFQPIERYKYKDTLGTHRMVRILR</sequence>
<dbReference type="Pfam" id="PF06374">
    <property type="entry name" value="NDUF_C2"/>
    <property type="match status" value="1"/>
</dbReference>
<protein>
    <submittedName>
        <fullName evidence="2">Uncharacterized protein</fullName>
    </submittedName>
</protein>
<reference evidence="2" key="2">
    <citation type="submission" date="2020-07" db="EMBL/GenBank/DDBJ databases">
        <authorList>
            <person name="Vera ALvarez R."/>
            <person name="Arias-Moreno D.M."/>
            <person name="Jimenez-Jacinto V."/>
            <person name="Jimenez-Bremont J.F."/>
            <person name="Swaminathan K."/>
            <person name="Moose S.P."/>
            <person name="Guerrero-Gonzalez M.L."/>
            <person name="Marino-Ramirez L."/>
            <person name="Landsman D."/>
            <person name="Rodriguez-Kessler M."/>
            <person name="Delgado-Sanchez P."/>
        </authorList>
    </citation>
    <scope>NUCLEOTIDE SEQUENCE</scope>
    <source>
        <tissue evidence="2">Cladode</tissue>
    </source>
</reference>
<feature type="transmembrane region" description="Helical" evidence="1">
    <location>
        <begin position="49"/>
        <end position="71"/>
    </location>
</feature>
<organism evidence="2">
    <name type="scientific">Opuntia streptacantha</name>
    <name type="common">Prickly pear cactus</name>
    <name type="synonym">Opuntia cardona</name>
    <dbReference type="NCBI Taxonomy" id="393608"/>
    <lineage>
        <taxon>Eukaryota</taxon>
        <taxon>Viridiplantae</taxon>
        <taxon>Streptophyta</taxon>
        <taxon>Embryophyta</taxon>
        <taxon>Tracheophyta</taxon>
        <taxon>Spermatophyta</taxon>
        <taxon>Magnoliopsida</taxon>
        <taxon>eudicotyledons</taxon>
        <taxon>Gunneridae</taxon>
        <taxon>Pentapetalae</taxon>
        <taxon>Caryophyllales</taxon>
        <taxon>Cactineae</taxon>
        <taxon>Cactaceae</taxon>
        <taxon>Opuntioideae</taxon>
        <taxon>Opuntia</taxon>
    </lineage>
</organism>
<dbReference type="GO" id="GO:0006120">
    <property type="term" value="P:mitochondrial electron transport, NADH to ubiquinone"/>
    <property type="evidence" value="ECO:0007669"/>
    <property type="project" value="InterPro"/>
</dbReference>
<dbReference type="InterPro" id="IPR009423">
    <property type="entry name" value="NDUC2"/>
</dbReference>
<reference evidence="2" key="1">
    <citation type="journal article" date="2013" name="J. Plant Res.">
        <title>Effect of fungi and light on seed germination of three Opuntia species from semiarid lands of central Mexico.</title>
        <authorList>
            <person name="Delgado-Sanchez P."/>
            <person name="Jimenez-Bremont J.F."/>
            <person name="Guerrero-Gonzalez Mde L."/>
            <person name="Flores J."/>
        </authorList>
    </citation>
    <scope>NUCLEOTIDE SEQUENCE</scope>
    <source>
        <tissue evidence="2">Cladode</tissue>
    </source>
</reference>
<dbReference type="AlphaFoldDB" id="A0A7C9EQ69"/>
<proteinExistence type="predicted"/>
<feature type="transmembrane region" description="Helical" evidence="1">
    <location>
        <begin position="83"/>
        <end position="101"/>
    </location>
</feature>
<evidence type="ECO:0000256" key="1">
    <source>
        <dbReference type="SAM" id="Phobius"/>
    </source>
</evidence>
<keyword evidence="1" id="KW-0472">Membrane</keyword>
<name>A0A7C9EQ69_OPUST</name>